<feature type="signal peptide" evidence="2">
    <location>
        <begin position="1"/>
        <end position="24"/>
    </location>
</feature>
<name>A0A8J7JWZ0_9CYAN</name>
<proteinExistence type="predicted"/>
<organism evidence="3 4">
    <name type="scientific">Plectonema cf. radiosum LEGE 06105</name>
    <dbReference type="NCBI Taxonomy" id="945769"/>
    <lineage>
        <taxon>Bacteria</taxon>
        <taxon>Bacillati</taxon>
        <taxon>Cyanobacteriota</taxon>
        <taxon>Cyanophyceae</taxon>
        <taxon>Oscillatoriophycideae</taxon>
        <taxon>Oscillatoriales</taxon>
        <taxon>Microcoleaceae</taxon>
        <taxon>Plectonema</taxon>
    </lineage>
</organism>
<feature type="compositionally biased region" description="Polar residues" evidence="1">
    <location>
        <begin position="34"/>
        <end position="43"/>
    </location>
</feature>
<reference evidence="3" key="1">
    <citation type="submission" date="2020-10" db="EMBL/GenBank/DDBJ databases">
        <authorList>
            <person name="Castelo-Branco R."/>
            <person name="Eusebio N."/>
            <person name="Adriana R."/>
            <person name="Vieira A."/>
            <person name="Brugerolle De Fraissinette N."/>
            <person name="Rezende De Castro R."/>
            <person name="Schneider M.P."/>
            <person name="Vasconcelos V."/>
            <person name="Leao P.N."/>
        </authorList>
    </citation>
    <scope>NUCLEOTIDE SEQUENCE</scope>
    <source>
        <strain evidence="3">LEGE 06105</strain>
    </source>
</reference>
<dbReference type="Proteomes" id="UP000620559">
    <property type="component" value="Unassembled WGS sequence"/>
</dbReference>
<dbReference type="EMBL" id="JADEWL010000142">
    <property type="protein sequence ID" value="MBE9216145.1"/>
    <property type="molecule type" value="Genomic_DNA"/>
</dbReference>
<gene>
    <name evidence="3" type="ORF">IQ247_26380</name>
</gene>
<feature type="chain" id="PRO_5035210778" evidence="2">
    <location>
        <begin position="25"/>
        <end position="230"/>
    </location>
</feature>
<keyword evidence="4" id="KW-1185">Reference proteome</keyword>
<evidence type="ECO:0000313" key="3">
    <source>
        <dbReference type="EMBL" id="MBE9216145.1"/>
    </source>
</evidence>
<feature type="region of interest" description="Disordered" evidence="1">
    <location>
        <begin position="32"/>
        <end position="60"/>
    </location>
</feature>
<keyword evidence="2" id="KW-0732">Signal</keyword>
<comment type="caution">
    <text evidence="3">The sequence shown here is derived from an EMBL/GenBank/DDBJ whole genome shotgun (WGS) entry which is preliminary data.</text>
</comment>
<protein>
    <submittedName>
        <fullName evidence="3">Uncharacterized protein</fullName>
    </submittedName>
</protein>
<evidence type="ECO:0000256" key="1">
    <source>
        <dbReference type="SAM" id="MobiDB-lite"/>
    </source>
</evidence>
<dbReference type="RefSeq" id="WP_193924559.1">
    <property type="nucleotide sequence ID" value="NZ_JADEWL010000142.1"/>
</dbReference>
<sequence>MKQKLSFNLSLVLIIIASSINATAIKANAGPLNAQGSPEDSSGSAGGSFNPDSQTTPQLAPGIENSIQLNNGQLSISLESQERLNQEITKIISNFSPTGGDEAQINSIINLLRGSNPIQNRDRVEKSLTGIGISKGDAVQLIESVVGLFAGFDSASTQGIPVASNKSLTTSYIAQNSQQNVDINKLNTAVNAYNKIIMKSNAKTLKKLAANPEFMEIRNILNQLRSAFNE</sequence>
<accession>A0A8J7JWZ0</accession>
<dbReference type="AlphaFoldDB" id="A0A8J7JWZ0"/>
<evidence type="ECO:0000256" key="2">
    <source>
        <dbReference type="SAM" id="SignalP"/>
    </source>
</evidence>
<evidence type="ECO:0000313" key="4">
    <source>
        <dbReference type="Proteomes" id="UP000620559"/>
    </source>
</evidence>